<reference evidence="1 2" key="3">
    <citation type="submission" date="2019-11" db="EMBL/GenBank/DDBJ databases">
        <title>A de novo genome assembly of a pear dwarfing rootstock.</title>
        <authorList>
            <person name="Wang F."/>
            <person name="Wang J."/>
            <person name="Li S."/>
            <person name="Zhang Y."/>
            <person name="Fang M."/>
            <person name="Ma L."/>
            <person name="Zhao Y."/>
            <person name="Jiang S."/>
        </authorList>
    </citation>
    <scope>NUCLEOTIDE SEQUENCE [LARGE SCALE GENOMIC DNA]</scope>
    <source>
        <strain evidence="1">S2</strain>
        <tissue evidence="1">Leaf</tissue>
    </source>
</reference>
<sequence>MVRQLLSQLRVLVDECKRTFQLTLCTFVQPWVMKRETVIGKKNCHQILTEVGRRNLFVPNMRENCGLRRMQSNHFLS</sequence>
<evidence type="ECO:0000313" key="1">
    <source>
        <dbReference type="EMBL" id="KAB2603533.1"/>
    </source>
</evidence>
<reference evidence="2" key="2">
    <citation type="submission" date="2019-10" db="EMBL/GenBank/DDBJ databases">
        <title>A de novo genome assembly of a pear dwarfing rootstock.</title>
        <authorList>
            <person name="Wang F."/>
            <person name="Wang J."/>
            <person name="Li S."/>
            <person name="Zhang Y."/>
            <person name="Fang M."/>
            <person name="Ma L."/>
            <person name="Zhao Y."/>
            <person name="Jiang S."/>
        </authorList>
    </citation>
    <scope>NUCLEOTIDE SEQUENCE [LARGE SCALE GENOMIC DNA]</scope>
</reference>
<dbReference type="Proteomes" id="UP000327157">
    <property type="component" value="Chromosome 10"/>
</dbReference>
<protein>
    <submittedName>
        <fullName evidence="1">Uncharacterized protein</fullName>
    </submittedName>
</protein>
<proteinExistence type="predicted"/>
<dbReference type="AlphaFoldDB" id="A0A5N5FKS7"/>
<reference evidence="1 2" key="1">
    <citation type="submission" date="2019-09" db="EMBL/GenBank/DDBJ databases">
        <authorList>
            <person name="Ou C."/>
        </authorList>
    </citation>
    <scope>NUCLEOTIDE SEQUENCE [LARGE SCALE GENOMIC DNA]</scope>
    <source>
        <strain evidence="1">S2</strain>
        <tissue evidence="1">Leaf</tissue>
    </source>
</reference>
<organism evidence="1 2">
    <name type="scientific">Pyrus ussuriensis x Pyrus communis</name>
    <dbReference type="NCBI Taxonomy" id="2448454"/>
    <lineage>
        <taxon>Eukaryota</taxon>
        <taxon>Viridiplantae</taxon>
        <taxon>Streptophyta</taxon>
        <taxon>Embryophyta</taxon>
        <taxon>Tracheophyta</taxon>
        <taxon>Spermatophyta</taxon>
        <taxon>Magnoliopsida</taxon>
        <taxon>eudicotyledons</taxon>
        <taxon>Gunneridae</taxon>
        <taxon>Pentapetalae</taxon>
        <taxon>rosids</taxon>
        <taxon>fabids</taxon>
        <taxon>Rosales</taxon>
        <taxon>Rosaceae</taxon>
        <taxon>Amygdaloideae</taxon>
        <taxon>Maleae</taxon>
        <taxon>Pyrus</taxon>
    </lineage>
</organism>
<gene>
    <name evidence="1" type="ORF">D8674_004538</name>
</gene>
<dbReference type="EMBL" id="SMOL01000695">
    <property type="protein sequence ID" value="KAB2603533.1"/>
    <property type="molecule type" value="Genomic_DNA"/>
</dbReference>
<accession>A0A5N5FKS7</accession>
<comment type="caution">
    <text evidence="1">The sequence shown here is derived from an EMBL/GenBank/DDBJ whole genome shotgun (WGS) entry which is preliminary data.</text>
</comment>
<evidence type="ECO:0000313" key="2">
    <source>
        <dbReference type="Proteomes" id="UP000327157"/>
    </source>
</evidence>
<keyword evidence="2" id="KW-1185">Reference proteome</keyword>
<name>A0A5N5FKS7_9ROSA</name>